<evidence type="ECO:0000313" key="3">
    <source>
        <dbReference type="EMBL" id="GCE27148.1"/>
    </source>
</evidence>
<dbReference type="Proteomes" id="UP000287171">
    <property type="component" value="Unassembled WGS sequence"/>
</dbReference>
<reference evidence="4" key="1">
    <citation type="submission" date="2018-12" db="EMBL/GenBank/DDBJ databases">
        <title>Tengunoibacter tsumagoiensis gen. nov., sp. nov., Dictyobacter kobayashii sp. nov., D. alpinus sp. nov., and D. joshuensis sp. nov. and description of Dictyobacteraceae fam. nov. within the order Ktedonobacterales isolated from Tengu-no-mugimeshi.</title>
        <authorList>
            <person name="Wang C.M."/>
            <person name="Zheng Y."/>
            <person name="Sakai Y."/>
            <person name="Toyoda A."/>
            <person name="Minakuchi Y."/>
            <person name="Abe K."/>
            <person name="Yokota A."/>
            <person name="Yabe S."/>
        </authorList>
    </citation>
    <scope>NUCLEOTIDE SEQUENCE [LARGE SCALE GENOMIC DNA]</scope>
    <source>
        <strain evidence="4">Uno16</strain>
    </source>
</reference>
<dbReference type="EMBL" id="BIFT01000001">
    <property type="protein sequence ID" value="GCE27148.1"/>
    <property type="molecule type" value="Genomic_DNA"/>
</dbReference>
<dbReference type="AlphaFoldDB" id="A0A402B715"/>
<evidence type="ECO:0000256" key="2">
    <source>
        <dbReference type="SAM" id="Phobius"/>
    </source>
</evidence>
<organism evidence="3 4">
    <name type="scientific">Dictyobacter alpinus</name>
    <dbReference type="NCBI Taxonomy" id="2014873"/>
    <lineage>
        <taxon>Bacteria</taxon>
        <taxon>Bacillati</taxon>
        <taxon>Chloroflexota</taxon>
        <taxon>Ktedonobacteria</taxon>
        <taxon>Ktedonobacterales</taxon>
        <taxon>Dictyobacteraceae</taxon>
        <taxon>Dictyobacter</taxon>
    </lineage>
</organism>
<evidence type="ECO:0000313" key="4">
    <source>
        <dbReference type="Proteomes" id="UP000287171"/>
    </source>
</evidence>
<feature type="transmembrane region" description="Helical" evidence="2">
    <location>
        <begin position="18"/>
        <end position="41"/>
    </location>
</feature>
<keyword evidence="4" id="KW-1185">Reference proteome</keyword>
<keyword evidence="2" id="KW-0812">Transmembrane</keyword>
<proteinExistence type="predicted"/>
<comment type="caution">
    <text evidence="3">The sequence shown here is derived from an EMBL/GenBank/DDBJ whole genome shotgun (WGS) entry which is preliminary data.</text>
</comment>
<feature type="compositionally biased region" description="Basic and acidic residues" evidence="1">
    <location>
        <begin position="165"/>
        <end position="181"/>
    </location>
</feature>
<sequence>MAAIVLAANTILTAAGQIAALVICVFVLLFILVTVAFNLLTSFATSWLEEKVQLIKLLRPYVESINGSARSGERGVAPADNAQPVARVAGIVPQRLNDIDQKVEQVSDRVTNAAIEVRARTLQAKTIAKAFFLPGLMHREVTKEPVVDREGLEFTSPGYRALMEERPEVIPGREPRHEEPRQQVMPGQR</sequence>
<protein>
    <submittedName>
        <fullName evidence="3">Uncharacterized protein</fullName>
    </submittedName>
</protein>
<evidence type="ECO:0000256" key="1">
    <source>
        <dbReference type="SAM" id="MobiDB-lite"/>
    </source>
</evidence>
<dbReference type="RefSeq" id="WP_126627526.1">
    <property type="nucleotide sequence ID" value="NZ_BIFT01000001.1"/>
</dbReference>
<name>A0A402B715_9CHLR</name>
<feature type="region of interest" description="Disordered" evidence="1">
    <location>
        <begin position="165"/>
        <end position="189"/>
    </location>
</feature>
<keyword evidence="2" id="KW-1133">Transmembrane helix</keyword>
<dbReference type="OrthoDB" id="160993at2"/>
<accession>A0A402B715</accession>
<keyword evidence="2" id="KW-0472">Membrane</keyword>
<gene>
    <name evidence="3" type="ORF">KDA_26320</name>
</gene>